<protein>
    <submittedName>
        <fullName evidence="3">Uncharacterized protein</fullName>
    </submittedName>
</protein>
<sequence length="371" mass="40099">MQTACDGQYGIQVFWILFRPLQVKNKKGKKGTPSVPRFGETSQLRLEEKMKDILLQFVGGIARLPVTLIRWELQGFHHILPTVAIVAIVGGLLYLRPWSWSGGQETTNGEVAESATATPTTPAASLQIRGVGEKFIMKKKGVQLWESAEEVGNPNTDALWTGKNAEFAIDLIDGETVKVCNSKFQELCFWMRSADVPRPDPAPTAVPTPASTPALPSQTTAENTAVVPIAMIAVAIIGFAALVAALILGKTRIRVRRFRLPRIPRLRLPRRLQLPKLHWPSLRRRTAVGQAPSPELDKQLGEIEADVLGPAAAPPPPPAAPAAATAPAAQAAEEESSFSSLALGEGRVVSLPKGGKRFDYKNPKRGKGGKN</sequence>
<keyword evidence="2" id="KW-0472">Membrane</keyword>
<evidence type="ECO:0000256" key="1">
    <source>
        <dbReference type="SAM" id="MobiDB-lite"/>
    </source>
</evidence>
<dbReference type="Proteomes" id="UP000177383">
    <property type="component" value="Unassembled WGS sequence"/>
</dbReference>
<feature type="compositionally biased region" description="Low complexity" evidence="1">
    <location>
        <begin position="321"/>
        <end position="331"/>
    </location>
</feature>
<feature type="transmembrane region" description="Helical" evidence="2">
    <location>
        <begin position="78"/>
        <end position="95"/>
    </location>
</feature>
<keyword evidence="2" id="KW-0812">Transmembrane</keyword>
<reference evidence="3 4" key="1">
    <citation type="journal article" date="2016" name="Nat. Commun.">
        <title>Thousands of microbial genomes shed light on interconnected biogeochemical processes in an aquifer system.</title>
        <authorList>
            <person name="Anantharaman K."/>
            <person name="Brown C.T."/>
            <person name="Hug L.A."/>
            <person name="Sharon I."/>
            <person name="Castelle C.J."/>
            <person name="Probst A.J."/>
            <person name="Thomas B.C."/>
            <person name="Singh A."/>
            <person name="Wilkins M.J."/>
            <person name="Karaoz U."/>
            <person name="Brodie E.L."/>
            <person name="Williams K.H."/>
            <person name="Hubbard S.S."/>
            <person name="Banfield J.F."/>
        </authorList>
    </citation>
    <scope>NUCLEOTIDE SEQUENCE [LARGE SCALE GENOMIC DNA]</scope>
</reference>
<evidence type="ECO:0000256" key="2">
    <source>
        <dbReference type="SAM" id="Phobius"/>
    </source>
</evidence>
<name>A0A1F5ZPZ3_9BACT</name>
<comment type="caution">
    <text evidence="3">The sequence shown here is derived from an EMBL/GenBank/DDBJ whole genome shotgun (WGS) entry which is preliminary data.</text>
</comment>
<dbReference type="STRING" id="1798375.A2773_02200"/>
<organism evidence="3 4">
    <name type="scientific">Candidatus Gottesmanbacteria bacterium RIFCSPHIGHO2_01_FULL_39_10</name>
    <dbReference type="NCBI Taxonomy" id="1798375"/>
    <lineage>
        <taxon>Bacteria</taxon>
        <taxon>Candidatus Gottesmaniibacteriota</taxon>
    </lineage>
</organism>
<evidence type="ECO:0000313" key="3">
    <source>
        <dbReference type="EMBL" id="OGG14576.1"/>
    </source>
</evidence>
<evidence type="ECO:0000313" key="4">
    <source>
        <dbReference type="Proteomes" id="UP000177383"/>
    </source>
</evidence>
<dbReference type="EMBL" id="MFJE01000013">
    <property type="protein sequence ID" value="OGG14576.1"/>
    <property type="molecule type" value="Genomic_DNA"/>
</dbReference>
<dbReference type="AlphaFoldDB" id="A0A1F5ZPZ3"/>
<keyword evidence="2" id="KW-1133">Transmembrane helix</keyword>
<proteinExistence type="predicted"/>
<feature type="region of interest" description="Disordered" evidence="1">
    <location>
        <begin position="351"/>
        <end position="371"/>
    </location>
</feature>
<feature type="transmembrane region" description="Helical" evidence="2">
    <location>
        <begin position="225"/>
        <end position="249"/>
    </location>
</feature>
<gene>
    <name evidence="3" type="ORF">A2773_02200</name>
</gene>
<accession>A0A1F5ZPZ3</accession>
<feature type="region of interest" description="Disordered" evidence="1">
    <location>
        <begin position="308"/>
        <end position="339"/>
    </location>
</feature>